<organism evidence="1 2">
    <name type="scientific">Bradyrhizobium japonicum</name>
    <dbReference type="NCBI Taxonomy" id="375"/>
    <lineage>
        <taxon>Bacteria</taxon>
        <taxon>Pseudomonadati</taxon>
        <taxon>Pseudomonadota</taxon>
        <taxon>Alphaproteobacteria</taxon>
        <taxon>Hyphomicrobiales</taxon>
        <taxon>Nitrobacteraceae</taxon>
        <taxon>Bradyrhizobium</taxon>
    </lineage>
</organism>
<dbReference type="EMBL" id="JRPN01000028">
    <property type="protein sequence ID" value="KGT75101.1"/>
    <property type="molecule type" value="Genomic_DNA"/>
</dbReference>
<comment type="caution">
    <text evidence="1">The sequence shown here is derived from an EMBL/GenBank/DDBJ whole genome shotgun (WGS) entry which is preliminary data.</text>
</comment>
<dbReference type="Pfam" id="PF10012">
    <property type="entry name" value="DUF2255"/>
    <property type="match status" value="1"/>
</dbReference>
<dbReference type="AlphaFoldDB" id="A0A0A3XPP2"/>
<evidence type="ECO:0008006" key="3">
    <source>
        <dbReference type="Google" id="ProtNLM"/>
    </source>
</evidence>
<gene>
    <name evidence="1" type="ORF">MA20_35750</name>
</gene>
<evidence type="ECO:0000313" key="1">
    <source>
        <dbReference type="EMBL" id="KGT75101.1"/>
    </source>
</evidence>
<sequence length="123" mass="13879">MTFWPIDELRRIADADDLHVAPFREDGATPGTPTWIWSVAVDDALYARPYNGRNSSWYQAAVRQKAGRIVAAGMMKDVMFAPVEGAINHRIDEAYRAKYAKCAYLQPMIGARMHGVTIRILPR</sequence>
<dbReference type="PIRSF" id="PIRSF028498">
    <property type="entry name" value="UCP028498"/>
    <property type="match status" value="1"/>
</dbReference>
<protein>
    <recommendedName>
        <fullName evidence="3">DUF2255 domain-containing protein</fullName>
    </recommendedName>
</protein>
<dbReference type="RefSeq" id="WP_041959629.1">
    <property type="nucleotide sequence ID" value="NZ_JAOQNC010000001.1"/>
</dbReference>
<evidence type="ECO:0000313" key="2">
    <source>
        <dbReference type="Proteomes" id="UP000030377"/>
    </source>
</evidence>
<proteinExistence type="predicted"/>
<dbReference type="STRING" id="375.BKD09_RS23235"/>
<dbReference type="InterPro" id="IPR016888">
    <property type="entry name" value="UCP028498"/>
</dbReference>
<accession>A0A0A3XPP2</accession>
<name>A0A0A3XPP2_BRAJP</name>
<dbReference type="Proteomes" id="UP000030377">
    <property type="component" value="Unassembled WGS sequence"/>
</dbReference>
<reference evidence="1 2" key="1">
    <citation type="submission" date="2014-09" db="EMBL/GenBank/DDBJ databases">
        <title>Draft genome of Bradyrhizobium japonicum Is-34.</title>
        <authorList>
            <person name="Tsurumaru H."/>
            <person name="Yamakawa T."/>
            <person name="Hashimoto S."/>
            <person name="Okizaki K."/>
            <person name="Kanesaki Y."/>
            <person name="Yoshikawa H."/>
            <person name="Yajima S."/>
        </authorList>
    </citation>
    <scope>NUCLEOTIDE SEQUENCE [LARGE SCALE GENOMIC DNA]</scope>
    <source>
        <strain evidence="1 2">Is-34</strain>
    </source>
</reference>